<comment type="caution">
    <text evidence="2">The sequence shown here is derived from an EMBL/GenBank/DDBJ whole genome shotgun (WGS) entry which is preliminary data.</text>
</comment>
<sequence length="116" mass="13629">MIKPIKGLFQWDPVTDMEPILPPIIRRPLGRPVKKRKLEPDESQEPQQNQNPQQPQQPRQNQQPQQPQQPYVPRRKIFPIIRQQPFPPPTTMRWLPSQESTVTNPPTQVSQSSTRE</sequence>
<reference evidence="2 3" key="1">
    <citation type="journal article" date="2024" name="G3 (Bethesda)">
        <title>Genome assembly of Hibiscus sabdariffa L. provides insights into metabolisms of medicinal natural products.</title>
        <authorList>
            <person name="Kim T."/>
        </authorList>
    </citation>
    <scope>NUCLEOTIDE SEQUENCE [LARGE SCALE GENOMIC DNA]</scope>
    <source>
        <strain evidence="2">TK-2024</strain>
        <tissue evidence="2">Old leaves</tissue>
    </source>
</reference>
<gene>
    <name evidence="2" type="ORF">V6N12_042308</name>
</gene>
<proteinExistence type="predicted"/>
<organism evidence="2 3">
    <name type="scientific">Hibiscus sabdariffa</name>
    <name type="common">roselle</name>
    <dbReference type="NCBI Taxonomy" id="183260"/>
    <lineage>
        <taxon>Eukaryota</taxon>
        <taxon>Viridiplantae</taxon>
        <taxon>Streptophyta</taxon>
        <taxon>Embryophyta</taxon>
        <taxon>Tracheophyta</taxon>
        <taxon>Spermatophyta</taxon>
        <taxon>Magnoliopsida</taxon>
        <taxon>eudicotyledons</taxon>
        <taxon>Gunneridae</taxon>
        <taxon>Pentapetalae</taxon>
        <taxon>rosids</taxon>
        <taxon>malvids</taxon>
        <taxon>Malvales</taxon>
        <taxon>Malvaceae</taxon>
        <taxon>Malvoideae</taxon>
        <taxon>Hibiscus</taxon>
    </lineage>
</organism>
<evidence type="ECO:0000313" key="3">
    <source>
        <dbReference type="Proteomes" id="UP001472677"/>
    </source>
</evidence>
<feature type="compositionally biased region" description="Polar residues" evidence="1">
    <location>
        <begin position="97"/>
        <end position="116"/>
    </location>
</feature>
<keyword evidence="3" id="KW-1185">Reference proteome</keyword>
<accession>A0ABR2EER7</accession>
<dbReference type="EMBL" id="JBBPBM010000015">
    <property type="protein sequence ID" value="KAK8559020.1"/>
    <property type="molecule type" value="Genomic_DNA"/>
</dbReference>
<feature type="compositionally biased region" description="Low complexity" evidence="1">
    <location>
        <begin position="45"/>
        <end position="69"/>
    </location>
</feature>
<feature type="region of interest" description="Disordered" evidence="1">
    <location>
        <begin position="1"/>
        <end position="116"/>
    </location>
</feature>
<feature type="compositionally biased region" description="Basic residues" evidence="1">
    <location>
        <begin position="28"/>
        <end position="37"/>
    </location>
</feature>
<dbReference type="Proteomes" id="UP001472677">
    <property type="component" value="Unassembled WGS sequence"/>
</dbReference>
<evidence type="ECO:0000256" key="1">
    <source>
        <dbReference type="SAM" id="MobiDB-lite"/>
    </source>
</evidence>
<evidence type="ECO:0000313" key="2">
    <source>
        <dbReference type="EMBL" id="KAK8559020.1"/>
    </source>
</evidence>
<protein>
    <submittedName>
        <fullName evidence="2">Uncharacterized protein</fullName>
    </submittedName>
</protein>
<name>A0ABR2EER7_9ROSI</name>